<reference evidence="2 3" key="1">
    <citation type="submission" date="2021-06" db="EMBL/GenBank/DDBJ databases">
        <authorList>
            <person name="Palmer J.M."/>
        </authorList>
    </citation>
    <scope>NUCLEOTIDE SEQUENCE [LARGE SCALE GENOMIC DNA]</scope>
    <source>
        <strain evidence="2 3">CL_MEX2019</strain>
        <tissue evidence="2">Muscle</tissue>
    </source>
</reference>
<sequence>MVMGYAWGLGCSWLSLRVGAPAASSTPCFKNNLPAQLLERRGHGGISGGRLPGGLGHRVKGHIPDRRIHTLIKNSAAVTEPAGG</sequence>
<feature type="chain" id="PRO_5046394501" description="Secreted protein" evidence="1">
    <location>
        <begin position="26"/>
        <end position="84"/>
    </location>
</feature>
<protein>
    <recommendedName>
        <fullName evidence="4">Secreted protein</fullName>
    </recommendedName>
</protein>
<feature type="signal peptide" evidence="1">
    <location>
        <begin position="1"/>
        <end position="25"/>
    </location>
</feature>
<evidence type="ECO:0000256" key="1">
    <source>
        <dbReference type="SAM" id="SignalP"/>
    </source>
</evidence>
<gene>
    <name evidence="2" type="ORF">CHARACLAT_010010</name>
</gene>
<evidence type="ECO:0000313" key="3">
    <source>
        <dbReference type="Proteomes" id="UP001352852"/>
    </source>
</evidence>
<dbReference type="Proteomes" id="UP001352852">
    <property type="component" value="Unassembled WGS sequence"/>
</dbReference>
<proteinExistence type="predicted"/>
<evidence type="ECO:0008006" key="4">
    <source>
        <dbReference type="Google" id="ProtNLM"/>
    </source>
</evidence>
<accession>A0ABU7EKL6</accession>
<name>A0ABU7EKL6_9TELE</name>
<keyword evidence="3" id="KW-1185">Reference proteome</keyword>
<keyword evidence="1" id="KW-0732">Signal</keyword>
<dbReference type="EMBL" id="JAHUTJ010058005">
    <property type="protein sequence ID" value="MED6286828.1"/>
    <property type="molecule type" value="Genomic_DNA"/>
</dbReference>
<comment type="caution">
    <text evidence="2">The sequence shown here is derived from an EMBL/GenBank/DDBJ whole genome shotgun (WGS) entry which is preliminary data.</text>
</comment>
<organism evidence="2 3">
    <name type="scientific">Characodon lateralis</name>
    <dbReference type="NCBI Taxonomy" id="208331"/>
    <lineage>
        <taxon>Eukaryota</taxon>
        <taxon>Metazoa</taxon>
        <taxon>Chordata</taxon>
        <taxon>Craniata</taxon>
        <taxon>Vertebrata</taxon>
        <taxon>Euteleostomi</taxon>
        <taxon>Actinopterygii</taxon>
        <taxon>Neopterygii</taxon>
        <taxon>Teleostei</taxon>
        <taxon>Neoteleostei</taxon>
        <taxon>Acanthomorphata</taxon>
        <taxon>Ovalentaria</taxon>
        <taxon>Atherinomorphae</taxon>
        <taxon>Cyprinodontiformes</taxon>
        <taxon>Goodeidae</taxon>
        <taxon>Characodon</taxon>
    </lineage>
</organism>
<evidence type="ECO:0000313" key="2">
    <source>
        <dbReference type="EMBL" id="MED6286828.1"/>
    </source>
</evidence>